<sequence>MIMAGAGRGFRPVADILALRPGLIRRGLPLEAASGGRHRPGFRRPGHHDDGLGARYCPTAWLGRGAARRRPDPSWFRSLSLRTTPRPGAGSGKMTQRLVRRRSSHQGPAPPAVVSRRSASRCPDCRRALQAPTPLSQVMGLRASGASPGTERSMGHTETVLPTPPTPDDPGRLPAPWWVPDDGVLHALEQELRRELPPDHPLHGARVRAAARCEACDDVLFRVTDRSFRWAVVHLTWSGRQEQSPWPRTTPLADLEGPQRFLHDGTSDA</sequence>
<dbReference type="Proteomes" id="UP000829494">
    <property type="component" value="Chromosome"/>
</dbReference>
<feature type="region of interest" description="Disordered" evidence="1">
    <location>
        <begin position="77"/>
        <end position="124"/>
    </location>
</feature>
<evidence type="ECO:0000313" key="3">
    <source>
        <dbReference type="Proteomes" id="UP000829494"/>
    </source>
</evidence>
<keyword evidence="3" id="KW-1185">Reference proteome</keyword>
<feature type="region of interest" description="Disordered" evidence="1">
    <location>
        <begin position="240"/>
        <end position="269"/>
    </location>
</feature>
<protein>
    <submittedName>
        <fullName evidence="2">Uncharacterized protein</fullName>
    </submittedName>
</protein>
<reference evidence="2 3" key="1">
    <citation type="submission" date="2022-03" db="EMBL/GenBank/DDBJ databases">
        <title>Complete genome of Streptomyces rimosus ssp. rimosus R7 (=ATCC 10970).</title>
        <authorList>
            <person name="Beganovic S."/>
            <person name="Ruckert C."/>
            <person name="Busche T."/>
            <person name="Kalinowski J."/>
            <person name="Wittmann C."/>
        </authorList>
    </citation>
    <scope>NUCLEOTIDE SEQUENCE [LARGE SCALE GENOMIC DNA]</scope>
    <source>
        <strain evidence="2 3">R7</strain>
    </source>
</reference>
<feature type="region of interest" description="Disordered" evidence="1">
    <location>
        <begin position="143"/>
        <end position="174"/>
    </location>
</feature>
<evidence type="ECO:0000256" key="1">
    <source>
        <dbReference type="SAM" id="MobiDB-lite"/>
    </source>
</evidence>
<dbReference type="EMBL" id="CP094298">
    <property type="protein sequence ID" value="UNZ07831.1"/>
    <property type="molecule type" value="Genomic_DNA"/>
</dbReference>
<organism evidence="2 3">
    <name type="scientific">Streptomyces rimosus subsp. rimosus</name>
    <dbReference type="NCBI Taxonomy" id="132474"/>
    <lineage>
        <taxon>Bacteria</taxon>
        <taxon>Bacillati</taxon>
        <taxon>Actinomycetota</taxon>
        <taxon>Actinomycetes</taxon>
        <taxon>Kitasatosporales</taxon>
        <taxon>Streptomycetaceae</taxon>
        <taxon>Streptomyces</taxon>
    </lineage>
</organism>
<evidence type="ECO:0000313" key="2">
    <source>
        <dbReference type="EMBL" id="UNZ07831.1"/>
    </source>
</evidence>
<gene>
    <name evidence="2" type="ORF">SRIMR7_37315</name>
</gene>
<proteinExistence type="predicted"/>
<accession>A0ABY3ZDG7</accession>
<name>A0ABY3ZDG7_STRRM</name>